<accession>A0ACC2TJD3</accession>
<name>A0ACC2TJD3_9FUNG</name>
<protein>
    <submittedName>
        <fullName evidence="1">Uncharacterized protein</fullName>
    </submittedName>
</protein>
<reference evidence="1" key="1">
    <citation type="submission" date="2022-04" db="EMBL/GenBank/DDBJ databases">
        <title>Genome of the entomopathogenic fungus Entomophthora muscae.</title>
        <authorList>
            <person name="Elya C."/>
            <person name="Lovett B.R."/>
            <person name="Lee E."/>
            <person name="Macias A.M."/>
            <person name="Hajek A.E."/>
            <person name="De Bivort B.L."/>
            <person name="Kasson M.T."/>
            <person name="De Fine Licht H.H."/>
            <person name="Stajich J.E."/>
        </authorList>
    </citation>
    <scope>NUCLEOTIDE SEQUENCE</scope>
    <source>
        <strain evidence="1">Berkeley</strain>
    </source>
</reference>
<evidence type="ECO:0000313" key="2">
    <source>
        <dbReference type="Proteomes" id="UP001165960"/>
    </source>
</evidence>
<keyword evidence="2" id="KW-1185">Reference proteome</keyword>
<gene>
    <name evidence="1" type="ORF">DSO57_1004741</name>
</gene>
<proteinExistence type="predicted"/>
<dbReference type="Proteomes" id="UP001165960">
    <property type="component" value="Unassembled WGS sequence"/>
</dbReference>
<organism evidence="1 2">
    <name type="scientific">Entomophthora muscae</name>
    <dbReference type="NCBI Taxonomy" id="34485"/>
    <lineage>
        <taxon>Eukaryota</taxon>
        <taxon>Fungi</taxon>
        <taxon>Fungi incertae sedis</taxon>
        <taxon>Zoopagomycota</taxon>
        <taxon>Entomophthoromycotina</taxon>
        <taxon>Entomophthoromycetes</taxon>
        <taxon>Entomophthorales</taxon>
        <taxon>Entomophthoraceae</taxon>
        <taxon>Entomophthora</taxon>
    </lineage>
</organism>
<comment type="caution">
    <text evidence="1">The sequence shown here is derived from an EMBL/GenBank/DDBJ whole genome shotgun (WGS) entry which is preliminary data.</text>
</comment>
<sequence length="702" mass="80181">MKRVSKVTEFPSKKIYSAYTKTVGASVKKCRMKATELHKDPDSKPISNWDLYKLYQKYCNISPILGPNGEGIEISIVGLPIKRGNYSKGEAKILKTLQVNTFFFEEHLLLNPARSFDQMLSRASPKSHRVFNEKSLKIGCYEAELGELRIKTGRIQKKFIRDAIWSKDEVNLVDFIQKFGLFDCHISFLLPLQDATSIHCNSKFIKRRNLAVNYIRTHPPSSTHGLPIKTYRCTCEETELINALKSRYPDPIEMKMEIPTRLMYDVKAKKRITKAYFENFGWHYHLNSPCILGVPGFIGDWLPHKKGAFGKEESTLFFTLVKIGLSPIEICSALPSRAQTQLPEFLPDLEHVKQKTGTWSPQESDSLLKALRTLGMSTTTSLSELKKFTSQPHIGRWLALAVSTRSPTQCIQKLHKLLACRIHIPLLASQEHSVSSFTPTSDSYPLKYIRPRGEIRSAEVLRRIESAIMCHGAYNLHKETLSLACNLPARWYSSWIPNRYVDSIVPYRNFLPFFLDEKILLDRFYSLPISLSCFKIFFPGRSIRQLRNAIQDSPFVSTSLPENNHVDPNLLVDLFMGHGADWNVLSSSTKLPPRQCWRLVKHTLSSPGRRHYPPFLWRALVEKYNGEVCMDNLPSPNKPCTTIEDRLKLIAVPNLPEKCRMFELDGIEPLPPPTALLCKMVVPKGSRHMKVNPPATKSHTWA</sequence>
<dbReference type="EMBL" id="QTSX02002852">
    <property type="protein sequence ID" value="KAJ9074601.1"/>
    <property type="molecule type" value="Genomic_DNA"/>
</dbReference>
<evidence type="ECO:0000313" key="1">
    <source>
        <dbReference type="EMBL" id="KAJ9074601.1"/>
    </source>
</evidence>